<sequence>MKGRDIRIHDLQYPESAVLLVSPAQRRQWCRLHERNKFTIKSALLRGDTSVTLLNCKRLPSRVWDFFDLADQEIDQLQIDAYPLVPMPVRDPDPNGDLKADARKDIESRSWYGMKFKFVKVLAKGGQGYVSLWDIGFDDGSTKRVVIKKALGPDFDPKKEVEFHLRYNHAEHTTQVVNLRQESLGIHEAMLKKDPSCRPRFRKGHVWDPERMGCAVFEYAPYGDVWKYMEAFFPGKKEFPNQVLWGIMECYTLGIATVSYTPTFEEGSTFEQEYKRAEELDKVEDLLDHAETAWYSTHDVHLDLEALNVLIGEDPSHEYQPVFKLHDLGAFSECMRAQWRTTTEAKIWGLRHFPKSHAVTPEQISKEWDNLPIRLPPKDARRQFCGEIFEKGTKCAGRFGTWTNVFLIARVMESMITREIMRYPFRPAPHKKADGSEGPQTYGWRLQEQRHAWVDPELRDLICMCLYENPGDRPSPLNMLRAIKKWKDSGHHDPTELVEWWKDVRGPRPVEHHRPKAPNANSNAIRQGVIDQMGVLALHSVGQPHSKNQPSAVIQPTQPAIVGAAPNQSQRQGPVQGNQGGANPQQVPPAQPQQPNRPADPHVPAKVATTRNKKKRPANIQVRLEKRPSAGIGSGEAMDIEREEAAYQFSGDPDNFAAPIVPPAQIQNIAQPGRPSSKSIVSIKRVTQHPARRIGFEDPLKPSKGYKIHKNLLSPKIGKVVRRPGPKKSQALEALVRGVTSRMPVTIQNLMSRAKEIEARLDIGAVPIYAYLK</sequence>
<dbReference type="KEGG" id="fvn:FVRRES_01842"/>
<dbReference type="PROSITE" id="PS50011">
    <property type="entry name" value="PROTEIN_KINASE_DOM"/>
    <property type="match status" value="1"/>
</dbReference>
<dbReference type="OrthoDB" id="4062651at2759"/>
<dbReference type="InterPro" id="IPR000719">
    <property type="entry name" value="Prot_kinase_dom"/>
</dbReference>
<dbReference type="AlphaFoldDB" id="A0A2L2TV10"/>
<dbReference type="SUPFAM" id="SSF56112">
    <property type="entry name" value="Protein kinase-like (PK-like)"/>
    <property type="match status" value="1"/>
</dbReference>
<feature type="domain" description="Protein kinase" evidence="2">
    <location>
        <begin position="116"/>
        <end position="487"/>
    </location>
</feature>
<dbReference type="InterPro" id="IPR011009">
    <property type="entry name" value="Kinase-like_dom_sf"/>
</dbReference>
<dbReference type="Proteomes" id="UP000245910">
    <property type="component" value="Chromosome I"/>
</dbReference>
<proteinExistence type="predicted"/>
<accession>A0A2L2TV10</accession>
<name>A0A2L2TV10_9HYPO</name>
<dbReference type="EMBL" id="LN649229">
    <property type="protein sequence ID" value="CEI65330.1"/>
    <property type="molecule type" value="Genomic_DNA"/>
</dbReference>
<dbReference type="Gene3D" id="1.10.510.10">
    <property type="entry name" value="Transferase(Phosphotransferase) domain 1"/>
    <property type="match status" value="1"/>
</dbReference>
<reference evidence="4" key="1">
    <citation type="submission" date="2014-10" db="EMBL/GenBank/DDBJ databases">
        <authorList>
            <person name="King R."/>
        </authorList>
    </citation>
    <scope>NUCLEOTIDE SEQUENCE [LARGE SCALE GENOMIC DNA]</scope>
    <source>
        <strain evidence="4">A3/5</strain>
    </source>
</reference>
<dbReference type="RefSeq" id="XP_025589050.1">
    <property type="nucleotide sequence ID" value="XM_025729868.2"/>
</dbReference>
<keyword evidence="4" id="KW-1185">Reference proteome</keyword>
<evidence type="ECO:0000313" key="3">
    <source>
        <dbReference type="EMBL" id="CEI65330.1"/>
    </source>
</evidence>
<organism evidence="3 4">
    <name type="scientific">Fusarium venenatum</name>
    <dbReference type="NCBI Taxonomy" id="56646"/>
    <lineage>
        <taxon>Eukaryota</taxon>
        <taxon>Fungi</taxon>
        <taxon>Dikarya</taxon>
        <taxon>Ascomycota</taxon>
        <taxon>Pezizomycotina</taxon>
        <taxon>Sordariomycetes</taxon>
        <taxon>Hypocreomycetidae</taxon>
        <taxon>Hypocreales</taxon>
        <taxon>Nectriaceae</taxon>
        <taxon>Fusarium</taxon>
    </lineage>
</organism>
<evidence type="ECO:0000313" key="4">
    <source>
        <dbReference type="Proteomes" id="UP000245910"/>
    </source>
</evidence>
<dbReference type="GeneID" id="37253486"/>
<protein>
    <recommendedName>
        <fullName evidence="2">Protein kinase domain-containing protein</fullName>
    </recommendedName>
</protein>
<feature type="region of interest" description="Disordered" evidence="1">
    <location>
        <begin position="564"/>
        <end position="635"/>
    </location>
</feature>
<evidence type="ECO:0000256" key="1">
    <source>
        <dbReference type="SAM" id="MobiDB-lite"/>
    </source>
</evidence>
<dbReference type="GO" id="GO:0004672">
    <property type="term" value="F:protein kinase activity"/>
    <property type="evidence" value="ECO:0007669"/>
    <property type="project" value="InterPro"/>
</dbReference>
<feature type="compositionally biased region" description="Low complexity" evidence="1">
    <location>
        <begin position="572"/>
        <end position="585"/>
    </location>
</feature>
<evidence type="ECO:0000259" key="2">
    <source>
        <dbReference type="PROSITE" id="PS50011"/>
    </source>
</evidence>
<dbReference type="GO" id="GO:0005524">
    <property type="term" value="F:ATP binding"/>
    <property type="evidence" value="ECO:0007669"/>
    <property type="project" value="InterPro"/>
</dbReference>
<dbReference type="STRING" id="56646.A0A2L2TV10"/>